<organism evidence="1 2">
    <name type="scientific">Paracidovorax wautersii</name>
    <dbReference type="NCBI Taxonomy" id="1177982"/>
    <lineage>
        <taxon>Bacteria</taxon>
        <taxon>Pseudomonadati</taxon>
        <taxon>Pseudomonadota</taxon>
        <taxon>Betaproteobacteria</taxon>
        <taxon>Burkholderiales</taxon>
        <taxon>Comamonadaceae</taxon>
        <taxon>Paracidovorax</taxon>
    </lineage>
</organism>
<accession>A0A7V8FLX6</accession>
<evidence type="ECO:0000313" key="2">
    <source>
        <dbReference type="Proteomes" id="UP000461670"/>
    </source>
</evidence>
<protein>
    <submittedName>
        <fullName evidence="1">Uncharacterized protein</fullName>
    </submittedName>
</protein>
<dbReference type="Proteomes" id="UP000461670">
    <property type="component" value="Unassembled WGS sequence"/>
</dbReference>
<evidence type="ECO:0000313" key="1">
    <source>
        <dbReference type="EMBL" id="KAF1019667.1"/>
    </source>
</evidence>
<gene>
    <name evidence="1" type="ORF">GAK30_02983</name>
</gene>
<reference evidence="2" key="1">
    <citation type="journal article" date="2020" name="MBio">
        <title>Horizontal gene transfer to a defensive symbiont with a reduced genome amongst a multipartite beetle microbiome.</title>
        <authorList>
            <person name="Waterworth S.C."/>
            <person name="Florez L.V."/>
            <person name="Rees E.R."/>
            <person name="Hertweck C."/>
            <person name="Kaltenpoth M."/>
            <person name="Kwan J.C."/>
        </authorList>
    </citation>
    <scope>NUCLEOTIDE SEQUENCE [LARGE SCALE GENOMIC DNA]</scope>
</reference>
<name>A0A7V8FLX6_9BURK</name>
<comment type="caution">
    <text evidence="1">The sequence shown here is derived from an EMBL/GenBank/DDBJ whole genome shotgun (WGS) entry which is preliminary data.</text>
</comment>
<sequence>MTHRQPQTTQPSAIALTEAYAQGYELGLRQHPSAVPQVIKTIAQRVVSHLDDARHGFTPAMGRDLRAMRDALLAEPEAAPQPAQQPEGLREALQQIADWRLPETGQFWVSDLSRPIRYETLHGSNGARDYMRGVARAALAATPVREAAPDTADEWRRLALQFDGHRMQAIGLLKLIAHTLKGGEKFSAPLIEKDIESFLAAVPLSGEEVLAQRIAALAPVREAAEQPASEYPADLRAQFEAWARPEWTHPEDFDQRIKAPKGTYNSYEVQAAWMGWQAASVALRASRSQPAASFDAWAKDYFGNYAGPVRDLTEKAARKAWDAALAAQGQEAEPVAYLDLGAGGYMDVGTDLTEEQLAALPKGRHMLAIIGTHGVDGYVPRAQADADKRDAERLEFVLRHTPGDALRYVVGELADTADISAFRAAIDAALAGKGGA</sequence>
<proteinExistence type="predicted"/>
<dbReference type="EMBL" id="WNDQ01000050">
    <property type="protein sequence ID" value="KAF1019667.1"/>
    <property type="molecule type" value="Genomic_DNA"/>
</dbReference>
<dbReference type="InterPro" id="IPR058601">
    <property type="entry name" value="Phage_phiTE_015-like"/>
</dbReference>
<dbReference type="Pfam" id="PF26207">
    <property type="entry name" value="Phage_phiTE_015"/>
    <property type="match status" value="1"/>
</dbReference>
<dbReference type="AlphaFoldDB" id="A0A7V8FLX6"/>